<dbReference type="GO" id="GO:0016042">
    <property type="term" value="P:lipid catabolic process"/>
    <property type="evidence" value="ECO:0007669"/>
    <property type="project" value="UniProtKB-UniRule"/>
</dbReference>
<evidence type="ECO:0000256" key="2">
    <source>
        <dbReference type="PROSITE-ProRule" id="PRU01161"/>
    </source>
</evidence>
<dbReference type="Proteomes" id="UP000076404">
    <property type="component" value="Chromosome"/>
</dbReference>
<name>A0A143BM71_9BACT</name>
<dbReference type="Gene3D" id="3.40.1090.10">
    <property type="entry name" value="Cytosolic phospholipase A2 catalytic domain"/>
    <property type="match status" value="1"/>
</dbReference>
<keyword evidence="2" id="KW-0378">Hydrolase</keyword>
<gene>
    <name evidence="4" type="ORF">GEMMAAP_18160</name>
</gene>
<reference evidence="4 5" key="1">
    <citation type="journal article" date="2014" name="Proc. Natl. Acad. Sci. U.S.A.">
        <title>Functional type 2 photosynthetic reaction centers found in the rare bacterial phylum Gemmatimonadetes.</title>
        <authorList>
            <person name="Zeng Y."/>
            <person name="Feng F."/>
            <person name="Medova H."/>
            <person name="Dean J."/>
            <person name="Koblizek M."/>
        </authorList>
    </citation>
    <scope>NUCLEOTIDE SEQUENCE [LARGE SCALE GENOMIC DNA]</scope>
    <source>
        <strain evidence="4 5">AP64</strain>
    </source>
</reference>
<accession>A0A143BM71</accession>
<dbReference type="KEGG" id="gph:GEMMAAP_18160"/>
<dbReference type="GO" id="GO:0016787">
    <property type="term" value="F:hydrolase activity"/>
    <property type="evidence" value="ECO:0007669"/>
    <property type="project" value="UniProtKB-UniRule"/>
</dbReference>
<feature type="short sequence motif" description="GXSXG" evidence="2">
    <location>
        <begin position="100"/>
        <end position="104"/>
    </location>
</feature>
<dbReference type="PROSITE" id="PS51635">
    <property type="entry name" value="PNPLA"/>
    <property type="match status" value="1"/>
</dbReference>
<feature type="short sequence motif" description="DGA/G" evidence="2">
    <location>
        <begin position="237"/>
        <end position="239"/>
    </location>
</feature>
<dbReference type="STRING" id="1379270.GEMMAAP_18160"/>
<dbReference type="AlphaFoldDB" id="A0A143BM71"/>
<dbReference type="InterPro" id="IPR016035">
    <property type="entry name" value="Acyl_Trfase/lysoPLipase"/>
</dbReference>
<feature type="active site" description="Nucleophile" evidence="2">
    <location>
        <position position="102"/>
    </location>
</feature>
<evidence type="ECO:0000259" key="3">
    <source>
        <dbReference type="PROSITE" id="PS51635"/>
    </source>
</evidence>
<dbReference type="SUPFAM" id="SSF52151">
    <property type="entry name" value="FabD/lysophospholipase-like"/>
    <property type="match status" value="1"/>
</dbReference>
<feature type="active site" description="Proton acceptor" evidence="2">
    <location>
        <position position="237"/>
    </location>
</feature>
<feature type="domain" description="PNPLA" evidence="3">
    <location>
        <begin position="65"/>
        <end position="250"/>
    </location>
</feature>
<proteinExistence type="predicted"/>
<evidence type="ECO:0000313" key="5">
    <source>
        <dbReference type="Proteomes" id="UP000076404"/>
    </source>
</evidence>
<dbReference type="eggNOG" id="COG1752">
    <property type="taxonomic scope" value="Bacteria"/>
</dbReference>
<protein>
    <recommendedName>
        <fullName evidence="3">PNPLA domain-containing protein</fullName>
    </recommendedName>
</protein>
<dbReference type="EMBL" id="CP011454">
    <property type="protein sequence ID" value="AMW06189.1"/>
    <property type="molecule type" value="Genomic_DNA"/>
</dbReference>
<sequence>MAWLVGTLGLFAAGCAAVSRPPASLATLQEDAAAIARHDRITRDTIIARLVRRAEQRGDRTLDVLMLSGGGQNGAFGAGFLRGWRTRTDSPMPRFDLVTGISTGALQAPYALLGTPAALDSISALYARATTFAPTFDWWFWLRRTGGLVNTARYDRTLAMVIDGQFRSELRSAFKEDRQILFATTDFDLGIGRLWSLGDELDTTAVGLVRARSLLRAATAIPGIFPPVVVDGHLHADGGVVENVLQGLTFSDYQQLGHALAARGLRDVTVRLWVVMNLWTHSELRVISPSSRKAISGRSTGLLFYLHQPSTLMALENLTRAVSAQVPGVRMHVQIAALPSSESVSPGADQLFERAFMQRLDSLGFAKARGSAPFDVISSAFVRPESR</sequence>
<keyword evidence="5" id="KW-1185">Reference proteome</keyword>
<dbReference type="Pfam" id="PF01734">
    <property type="entry name" value="Patatin"/>
    <property type="match status" value="1"/>
</dbReference>
<organism evidence="4 5">
    <name type="scientific">Gemmatimonas phototrophica</name>
    <dbReference type="NCBI Taxonomy" id="1379270"/>
    <lineage>
        <taxon>Bacteria</taxon>
        <taxon>Pseudomonadati</taxon>
        <taxon>Gemmatimonadota</taxon>
        <taxon>Gemmatimonadia</taxon>
        <taxon>Gemmatimonadales</taxon>
        <taxon>Gemmatimonadaceae</taxon>
        <taxon>Gemmatimonas</taxon>
    </lineage>
</organism>
<keyword evidence="1 2" id="KW-0443">Lipid metabolism</keyword>
<dbReference type="InterPro" id="IPR002641">
    <property type="entry name" value="PNPLA_dom"/>
</dbReference>
<reference evidence="4 5" key="2">
    <citation type="journal article" date="2016" name="Environ. Microbiol. Rep.">
        <title>Metagenomic evidence for the presence of phototrophic Gemmatimonadetes bacteria in diverse environments.</title>
        <authorList>
            <person name="Zeng Y."/>
            <person name="Baumbach J."/>
            <person name="Barbosa E.G."/>
            <person name="Azevedo V."/>
            <person name="Zhang C."/>
            <person name="Koblizek M."/>
        </authorList>
    </citation>
    <scope>NUCLEOTIDE SEQUENCE [LARGE SCALE GENOMIC DNA]</scope>
    <source>
        <strain evidence="4 5">AP64</strain>
    </source>
</reference>
<keyword evidence="2" id="KW-0442">Lipid degradation</keyword>
<evidence type="ECO:0000313" key="4">
    <source>
        <dbReference type="EMBL" id="AMW06189.1"/>
    </source>
</evidence>
<evidence type="ECO:0000256" key="1">
    <source>
        <dbReference type="ARBA" id="ARBA00023098"/>
    </source>
</evidence>
<feature type="short sequence motif" description="GXGXXG" evidence="2">
    <location>
        <begin position="69"/>
        <end position="74"/>
    </location>
</feature>